<sequence>MKLIYFFILTIYLSTIYCLPQVRVLPQSVVLPSSSEVRLKCESSDTPFVSVTYWIHVGQRIEFNPSIIEMHGNELHIYQFGDTAYTQPGAYSCVVSTRYGFIES</sequence>
<evidence type="ECO:0000256" key="1">
    <source>
        <dbReference type="SAM" id="SignalP"/>
    </source>
</evidence>
<dbReference type="AlphaFoldDB" id="A0A8S3GCL2"/>
<feature type="signal peptide" evidence="1">
    <location>
        <begin position="1"/>
        <end position="18"/>
    </location>
</feature>
<name>A0A8S3GCL2_9BILA</name>
<feature type="domain" description="Ig-like" evidence="2">
    <location>
        <begin position="20"/>
        <end position="104"/>
    </location>
</feature>
<accession>A0A8S3GCL2</accession>
<dbReference type="EMBL" id="CAJOBI010292953">
    <property type="protein sequence ID" value="CAF5160544.1"/>
    <property type="molecule type" value="Genomic_DNA"/>
</dbReference>
<proteinExistence type="predicted"/>
<reference evidence="3" key="1">
    <citation type="submission" date="2021-02" db="EMBL/GenBank/DDBJ databases">
        <authorList>
            <person name="Nowell W R."/>
        </authorList>
    </citation>
    <scope>NUCLEOTIDE SEQUENCE</scope>
</reference>
<organism evidence="3 4">
    <name type="scientific">Rotaria magnacalcarata</name>
    <dbReference type="NCBI Taxonomy" id="392030"/>
    <lineage>
        <taxon>Eukaryota</taxon>
        <taxon>Metazoa</taxon>
        <taxon>Spiralia</taxon>
        <taxon>Gnathifera</taxon>
        <taxon>Rotifera</taxon>
        <taxon>Eurotatoria</taxon>
        <taxon>Bdelloidea</taxon>
        <taxon>Philodinida</taxon>
        <taxon>Philodinidae</taxon>
        <taxon>Rotaria</taxon>
    </lineage>
</organism>
<dbReference type="InterPro" id="IPR036179">
    <property type="entry name" value="Ig-like_dom_sf"/>
</dbReference>
<evidence type="ECO:0000259" key="2">
    <source>
        <dbReference type="PROSITE" id="PS50835"/>
    </source>
</evidence>
<evidence type="ECO:0000313" key="4">
    <source>
        <dbReference type="Proteomes" id="UP000676336"/>
    </source>
</evidence>
<dbReference type="InterPro" id="IPR013783">
    <property type="entry name" value="Ig-like_fold"/>
</dbReference>
<evidence type="ECO:0000313" key="3">
    <source>
        <dbReference type="EMBL" id="CAF5160544.1"/>
    </source>
</evidence>
<feature type="chain" id="PRO_5035724538" description="Ig-like domain-containing protein" evidence="1">
    <location>
        <begin position="19"/>
        <end position="104"/>
    </location>
</feature>
<gene>
    <name evidence="3" type="ORF">SMN809_LOCUS64526</name>
</gene>
<protein>
    <recommendedName>
        <fullName evidence="2">Ig-like domain-containing protein</fullName>
    </recommendedName>
</protein>
<comment type="caution">
    <text evidence="3">The sequence shown here is derived from an EMBL/GenBank/DDBJ whole genome shotgun (WGS) entry which is preliminary data.</text>
</comment>
<dbReference type="SUPFAM" id="SSF48726">
    <property type="entry name" value="Immunoglobulin"/>
    <property type="match status" value="1"/>
</dbReference>
<dbReference type="Gene3D" id="2.60.40.10">
    <property type="entry name" value="Immunoglobulins"/>
    <property type="match status" value="1"/>
</dbReference>
<keyword evidence="1" id="KW-0732">Signal</keyword>
<feature type="non-terminal residue" evidence="3">
    <location>
        <position position="1"/>
    </location>
</feature>
<dbReference type="Proteomes" id="UP000676336">
    <property type="component" value="Unassembled WGS sequence"/>
</dbReference>
<dbReference type="InterPro" id="IPR007110">
    <property type="entry name" value="Ig-like_dom"/>
</dbReference>
<dbReference type="PROSITE" id="PS50835">
    <property type="entry name" value="IG_LIKE"/>
    <property type="match status" value="1"/>
</dbReference>